<keyword evidence="5" id="KW-0190">Covalent protein-DNA linkage</keyword>
<keyword evidence="7" id="KW-0456">Lyase</keyword>
<dbReference type="SUPFAM" id="SSF143081">
    <property type="entry name" value="BB1717-like"/>
    <property type="match status" value="1"/>
</dbReference>
<dbReference type="GO" id="GO:0006508">
    <property type="term" value="P:proteolysis"/>
    <property type="evidence" value="ECO:0007669"/>
    <property type="project" value="UniProtKB-KW"/>
</dbReference>
<evidence type="ECO:0000256" key="5">
    <source>
        <dbReference type="ARBA" id="ARBA00023124"/>
    </source>
</evidence>
<dbReference type="EMBL" id="JMIH01000014">
    <property type="protein sequence ID" value="KEO74566.1"/>
    <property type="molecule type" value="Genomic_DNA"/>
</dbReference>
<dbReference type="GO" id="GO:0106300">
    <property type="term" value="P:protein-DNA covalent cross-linking repair"/>
    <property type="evidence" value="ECO:0007669"/>
    <property type="project" value="InterPro"/>
</dbReference>
<dbReference type="GO" id="GO:0008233">
    <property type="term" value="F:peptidase activity"/>
    <property type="evidence" value="ECO:0007669"/>
    <property type="project" value="UniProtKB-KW"/>
</dbReference>
<dbReference type="PANTHER" id="PTHR13604">
    <property type="entry name" value="DC12-RELATED"/>
    <property type="match status" value="1"/>
</dbReference>
<keyword evidence="10" id="KW-1185">Reference proteome</keyword>
<evidence type="ECO:0000256" key="3">
    <source>
        <dbReference type="ARBA" id="ARBA00022763"/>
    </source>
</evidence>
<evidence type="ECO:0000256" key="2">
    <source>
        <dbReference type="ARBA" id="ARBA00022670"/>
    </source>
</evidence>
<accession>A0A074KX69</accession>
<evidence type="ECO:0000313" key="9">
    <source>
        <dbReference type="EMBL" id="KEO74566.1"/>
    </source>
</evidence>
<dbReference type="GO" id="GO:0003697">
    <property type="term" value="F:single-stranded DNA binding"/>
    <property type="evidence" value="ECO:0007669"/>
    <property type="project" value="InterPro"/>
</dbReference>
<dbReference type="PANTHER" id="PTHR13604:SF0">
    <property type="entry name" value="ABASIC SITE PROCESSING PROTEIN HMCES"/>
    <property type="match status" value="1"/>
</dbReference>
<evidence type="ECO:0000256" key="7">
    <source>
        <dbReference type="ARBA" id="ARBA00023239"/>
    </source>
</evidence>
<comment type="similarity">
    <text evidence="1 8">Belongs to the SOS response-associated peptidase family.</text>
</comment>
<dbReference type="InterPro" id="IPR036590">
    <property type="entry name" value="SRAP-like"/>
</dbReference>
<dbReference type="RefSeq" id="WP_035070409.1">
    <property type="nucleotide sequence ID" value="NZ_JMIH01000014.1"/>
</dbReference>
<keyword evidence="4 8" id="KW-0378">Hydrolase</keyword>
<name>A0A074KX69_9BACT</name>
<evidence type="ECO:0000256" key="8">
    <source>
        <dbReference type="RuleBase" id="RU364100"/>
    </source>
</evidence>
<sequence length="232" mass="26615">MCGRYSLAKTKDELEVRFRAELLETFSPRYNVAPTQLMPVITSDSPNGFSHFYWGVTPEFAKNKPVSQKFINASAETIAQKASFKHAFQKRRCLIPADGFFEWKQLGKKSKIPHRFTLNNDHIFSFAGIWDEYENEKGEIKHTFLILTTRANELLASVHDRMPVILTQDAEKIWLSKYTSEKELLNILGPLSHTEMMSYPVSTQVNEPGNDNPSLIRKTSPMDQFGNYTLFG</sequence>
<keyword evidence="2 8" id="KW-0645">Protease</keyword>
<dbReference type="AlphaFoldDB" id="A0A074KX69"/>
<evidence type="ECO:0000256" key="4">
    <source>
        <dbReference type="ARBA" id="ARBA00022801"/>
    </source>
</evidence>
<dbReference type="Gene3D" id="3.90.1680.10">
    <property type="entry name" value="SOS response associated peptidase-like"/>
    <property type="match status" value="1"/>
</dbReference>
<dbReference type="GO" id="GO:0016829">
    <property type="term" value="F:lyase activity"/>
    <property type="evidence" value="ECO:0007669"/>
    <property type="project" value="UniProtKB-KW"/>
</dbReference>
<dbReference type="InterPro" id="IPR003738">
    <property type="entry name" value="SRAP"/>
</dbReference>
<proteinExistence type="inferred from homology"/>
<dbReference type="OrthoDB" id="9782620at2"/>
<keyword evidence="3" id="KW-0227">DNA damage</keyword>
<dbReference type="EC" id="3.4.-.-" evidence="8"/>
<evidence type="ECO:0000256" key="1">
    <source>
        <dbReference type="ARBA" id="ARBA00008136"/>
    </source>
</evidence>
<reference evidence="9 10" key="1">
    <citation type="submission" date="2014-04" db="EMBL/GenBank/DDBJ databases">
        <title>Characterization and application of a salt tolerant electro-active bacterium.</title>
        <authorList>
            <person name="Yang L."/>
            <person name="Wei S."/>
            <person name="Tay Q.X.M."/>
        </authorList>
    </citation>
    <scope>NUCLEOTIDE SEQUENCE [LARGE SCALE GENOMIC DNA]</scope>
    <source>
        <strain evidence="9 10">LY1</strain>
    </source>
</reference>
<protein>
    <recommendedName>
        <fullName evidence="8">Abasic site processing protein</fullName>
        <ecNumber evidence="8">3.4.-.-</ecNumber>
    </recommendedName>
</protein>
<keyword evidence="6" id="KW-0238">DNA-binding</keyword>
<organism evidence="9 10">
    <name type="scientific">Anditalea andensis</name>
    <dbReference type="NCBI Taxonomy" id="1048983"/>
    <lineage>
        <taxon>Bacteria</taxon>
        <taxon>Pseudomonadati</taxon>
        <taxon>Bacteroidota</taxon>
        <taxon>Cytophagia</taxon>
        <taxon>Cytophagales</taxon>
        <taxon>Cytophagaceae</taxon>
        <taxon>Anditalea</taxon>
    </lineage>
</organism>
<comment type="caution">
    <text evidence="9">The sequence shown here is derived from an EMBL/GenBank/DDBJ whole genome shotgun (WGS) entry which is preliminary data.</text>
</comment>
<gene>
    <name evidence="9" type="ORF">EL17_02510</name>
</gene>
<dbReference type="Pfam" id="PF02586">
    <property type="entry name" value="SRAP"/>
    <property type="match status" value="1"/>
</dbReference>
<dbReference type="eggNOG" id="COG2135">
    <property type="taxonomic scope" value="Bacteria"/>
</dbReference>
<dbReference type="STRING" id="1048983.EL17_02510"/>
<evidence type="ECO:0000313" key="10">
    <source>
        <dbReference type="Proteomes" id="UP000027821"/>
    </source>
</evidence>
<dbReference type="Proteomes" id="UP000027821">
    <property type="component" value="Unassembled WGS sequence"/>
</dbReference>
<evidence type="ECO:0000256" key="6">
    <source>
        <dbReference type="ARBA" id="ARBA00023125"/>
    </source>
</evidence>